<dbReference type="Pfam" id="PF02565">
    <property type="entry name" value="RecO_C"/>
    <property type="match status" value="1"/>
</dbReference>
<evidence type="ECO:0000256" key="5">
    <source>
        <dbReference type="ARBA" id="ARBA00023204"/>
    </source>
</evidence>
<evidence type="ECO:0000256" key="6">
    <source>
        <dbReference type="ARBA" id="ARBA00033409"/>
    </source>
</evidence>
<dbReference type="InterPro" id="IPR003717">
    <property type="entry name" value="RecO"/>
</dbReference>
<evidence type="ECO:0000256" key="4">
    <source>
        <dbReference type="ARBA" id="ARBA00023172"/>
    </source>
</evidence>
<dbReference type="GO" id="GO:0006310">
    <property type="term" value="P:DNA recombination"/>
    <property type="evidence" value="ECO:0007669"/>
    <property type="project" value="UniProtKB-UniRule"/>
</dbReference>
<comment type="function">
    <text evidence="7">Involved in DNA repair and RecF pathway recombination.</text>
</comment>
<dbReference type="Gene3D" id="2.40.50.140">
    <property type="entry name" value="Nucleic acid-binding proteins"/>
    <property type="match status" value="1"/>
</dbReference>
<dbReference type="EMBL" id="PETL01000221">
    <property type="protein sequence ID" value="PIV63982.1"/>
    <property type="molecule type" value="Genomic_DNA"/>
</dbReference>
<dbReference type="PANTHER" id="PTHR33991:SF1">
    <property type="entry name" value="DNA REPAIR PROTEIN RECO"/>
    <property type="match status" value="1"/>
</dbReference>
<dbReference type="GO" id="GO:0043590">
    <property type="term" value="C:bacterial nucleoid"/>
    <property type="evidence" value="ECO:0007669"/>
    <property type="project" value="TreeGrafter"/>
</dbReference>
<dbReference type="Pfam" id="PF11967">
    <property type="entry name" value="RecO_N"/>
    <property type="match status" value="1"/>
</dbReference>
<evidence type="ECO:0000256" key="3">
    <source>
        <dbReference type="ARBA" id="ARBA00022763"/>
    </source>
</evidence>
<evidence type="ECO:0000256" key="7">
    <source>
        <dbReference type="HAMAP-Rule" id="MF_00201"/>
    </source>
</evidence>
<dbReference type="NCBIfam" id="TIGR00613">
    <property type="entry name" value="reco"/>
    <property type="match status" value="1"/>
</dbReference>
<comment type="similarity">
    <text evidence="1 7">Belongs to the RecO family.</text>
</comment>
<reference evidence="10" key="1">
    <citation type="submission" date="2017-09" db="EMBL/GenBank/DDBJ databases">
        <title>Depth-based differentiation of microbial function through sediment-hosted aquifers and enrichment of novel symbionts in the deep terrestrial subsurface.</title>
        <authorList>
            <person name="Probst A.J."/>
            <person name="Ladd B."/>
            <person name="Jarett J.K."/>
            <person name="Geller-Mcgrath D.E."/>
            <person name="Sieber C.M.K."/>
            <person name="Emerson J.B."/>
            <person name="Anantharaman K."/>
            <person name="Thomas B.C."/>
            <person name="Malmstrom R."/>
            <person name="Stieglmeier M."/>
            <person name="Klingl A."/>
            <person name="Woyke T."/>
            <person name="Ryan C.M."/>
            <person name="Banfield J.F."/>
        </authorList>
    </citation>
    <scope>NUCLEOTIDE SEQUENCE [LARGE SCALE GENOMIC DNA]</scope>
</reference>
<proteinExistence type="inferred from homology"/>
<dbReference type="Proteomes" id="UP000228886">
    <property type="component" value="Unassembled WGS sequence"/>
</dbReference>
<dbReference type="GO" id="GO:0006302">
    <property type="term" value="P:double-strand break repair"/>
    <property type="evidence" value="ECO:0007669"/>
    <property type="project" value="TreeGrafter"/>
</dbReference>
<evidence type="ECO:0000256" key="2">
    <source>
        <dbReference type="ARBA" id="ARBA00021310"/>
    </source>
</evidence>
<dbReference type="SUPFAM" id="SSF57863">
    <property type="entry name" value="ArfGap/RecO-like zinc finger"/>
    <property type="match status" value="1"/>
</dbReference>
<dbReference type="Gene3D" id="1.20.1440.120">
    <property type="entry name" value="Recombination protein O, C-terminal domain"/>
    <property type="match status" value="1"/>
</dbReference>
<comment type="caution">
    <text evidence="9">The sequence shown here is derived from an EMBL/GenBank/DDBJ whole genome shotgun (WGS) entry which is preliminary data.</text>
</comment>
<accession>A0A2M7E8B5</accession>
<organism evidence="9 10">
    <name type="scientific">bacterium (Candidatus Ratteibacteria) CG01_land_8_20_14_3_00_40_19</name>
    <dbReference type="NCBI Taxonomy" id="2014290"/>
    <lineage>
        <taxon>Bacteria</taxon>
        <taxon>Candidatus Ratteibacteria</taxon>
    </lineage>
</organism>
<dbReference type="SUPFAM" id="SSF50249">
    <property type="entry name" value="Nucleic acid-binding proteins"/>
    <property type="match status" value="1"/>
</dbReference>
<evidence type="ECO:0000313" key="10">
    <source>
        <dbReference type="Proteomes" id="UP000228886"/>
    </source>
</evidence>
<dbReference type="AlphaFoldDB" id="A0A2M7E8B5"/>
<dbReference type="HAMAP" id="MF_00201">
    <property type="entry name" value="RecO"/>
    <property type="match status" value="1"/>
</dbReference>
<dbReference type="InterPro" id="IPR012340">
    <property type="entry name" value="NA-bd_OB-fold"/>
</dbReference>
<evidence type="ECO:0000313" key="9">
    <source>
        <dbReference type="EMBL" id="PIV63982.1"/>
    </source>
</evidence>
<dbReference type="InterPro" id="IPR042242">
    <property type="entry name" value="RecO_C"/>
</dbReference>
<evidence type="ECO:0000256" key="1">
    <source>
        <dbReference type="ARBA" id="ARBA00007452"/>
    </source>
</evidence>
<sequence length="253" mass="29514">MALAKTNALIIQSRRFRETSLLLVYYTLDFGKIDAIAKGVFGTKKLFFHVFPAYVEISLYRKENSLSLVSHCELLDPFPGLHQDLKKLSYSFYVLELVKEAVRESEQNSSLFWLLFKILKVLDEIKDYHQIELVRPAFELKFLKILGYGPFLNNCVICKKKIQKDTPGFRLSAQAGGLLCRRCCRQDPTSLPITYSLNTLMNYLLNLEVFLLPRLKMPFNLRQELLNYLSYFKDYYLPSNQQSLKLVERIKNA</sequence>
<feature type="domain" description="DNA replication/recombination mediator RecO N-terminal" evidence="8">
    <location>
        <begin position="1"/>
        <end position="78"/>
    </location>
</feature>
<evidence type="ECO:0000259" key="8">
    <source>
        <dbReference type="Pfam" id="PF11967"/>
    </source>
</evidence>
<keyword evidence="4 7" id="KW-0233">DNA recombination</keyword>
<keyword evidence="5 7" id="KW-0234">DNA repair</keyword>
<dbReference type="PANTHER" id="PTHR33991">
    <property type="entry name" value="DNA REPAIR PROTEIN RECO"/>
    <property type="match status" value="1"/>
</dbReference>
<gene>
    <name evidence="7 9" type="primary">recO</name>
    <name evidence="9" type="ORF">COS11_04655</name>
</gene>
<dbReference type="InterPro" id="IPR022572">
    <property type="entry name" value="DNA_rep/recomb_RecO_N"/>
</dbReference>
<protein>
    <recommendedName>
        <fullName evidence="2 7">DNA repair protein RecO</fullName>
    </recommendedName>
    <alternativeName>
        <fullName evidence="6 7">Recombination protein O</fullName>
    </alternativeName>
</protein>
<name>A0A2M7E8B5_9BACT</name>
<dbReference type="InterPro" id="IPR037278">
    <property type="entry name" value="ARFGAP/RecO"/>
</dbReference>
<keyword evidence="3 7" id="KW-0227">DNA damage</keyword>